<evidence type="ECO:0000256" key="5">
    <source>
        <dbReference type="ARBA" id="ARBA00022741"/>
    </source>
</evidence>
<keyword evidence="8 10" id="KW-0573">Peptidoglycan synthesis</keyword>
<dbReference type="NCBIfam" id="NF001126">
    <property type="entry name" value="PRK00139.1-4"/>
    <property type="match status" value="1"/>
</dbReference>
<dbReference type="InterPro" id="IPR036565">
    <property type="entry name" value="Mur-like_cat_sf"/>
</dbReference>
<evidence type="ECO:0000256" key="3">
    <source>
        <dbReference type="ARBA" id="ARBA00022490"/>
    </source>
</evidence>
<evidence type="ECO:0000256" key="2">
    <source>
        <dbReference type="ARBA" id="ARBA00005898"/>
    </source>
</evidence>
<dbReference type="PANTHER" id="PTHR23135">
    <property type="entry name" value="MUR LIGASE FAMILY MEMBER"/>
    <property type="match status" value="1"/>
</dbReference>
<dbReference type="SUPFAM" id="SSF53623">
    <property type="entry name" value="MurD-like peptide ligases, catalytic domain"/>
    <property type="match status" value="1"/>
</dbReference>
<evidence type="ECO:0000256" key="1">
    <source>
        <dbReference type="ARBA" id="ARBA00004752"/>
    </source>
</evidence>
<gene>
    <name evidence="10" type="primary">murE</name>
    <name evidence="14" type="ORF">H9892_00615</name>
</gene>
<dbReference type="PANTHER" id="PTHR23135:SF4">
    <property type="entry name" value="UDP-N-ACETYLMURAMOYL-L-ALANYL-D-GLUTAMATE--2,6-DIAMINOPIMELATE LIGASE MURE HOMOLOG, CHLOROPLASTIC"/>
    <property type="match status" value="1"/>
</dbReference>
<keyword evidence="4 10" id="KW-0436">Ligase</keyword>
<evidence type="ECO:0000313" key="15">
    <source>
        <dbReference type="Proteomes" id="UP000823990"/>
    </source>
</evidence>
<feature type="binding site" evidence="10">
    <location>
        <begin position="140"/>
        <end position="141"/>
    </location>
    <ligand>
        <name>UDP-N-acetyl-alpha-D-muramoyl-L-alanyl-D-glutamate</name>
        <dbReference type="ChEBI" id="CHEBI:83900"/>
    </ligand>
</feature>
<dbReference type="GO" id="GO:0008360">
    <property type="term" value="P:regulation of cell shape"/>
    <property type="evidence" value="ECO:0007669"/>
    <property type="project" value="UniProtKB-KW"/>
</dbReference>
<organism evidence="14 15">
    <name type="scientific">Candidatus Protoclostridium stercorigallinarum</name>
    <dbReference type="NCBI Taxonomy" id="2838741"/>
    <lineage>
        <taxon>Bacteria</taxon>
        <taxon>Bacillati</taxon>
        <taxon>Bacillota</taxon>
        <taxon>Clostridia</taxon>
        <taxon>Candidatus Protoclostridium</taxon>
    </lineage>
</organism>
<proteinExistence type="inferred from homology"/>
<keyword evidence="10 11" id="KW-0132">Cell division</keyword>
<dbReference type="AlphaFoldDB" id="A0A9D1TQV9"/>
<comment type="catalytic activity">
    <reaction evidence="10">
        <text>UDP-N-acetyl-alpha-D-muramoyl-L-alanyl-D-glutamate + meso-2,6-diaminopimelate + ATP = UDP-N-acetyl-alpha-D-muramoyl-L-alanyl-gamma-D-glutamyl-meso-2,6-diaminopimelate + ADP + phosphate + H(+)</text>
        <dbReference type="Rhea" id="RHEA:23676"/>
        <dbReference type="ChEBI" id="CHEBI:15378"/>
        <dbReference type="ChEBI" id="CHEBI:30616"/>
        <dbReference type="ChEBI" id="CHEBI:43474"/>
        <dbReference type="ChEBI" id="CHEBI:57791"/>
        <dbReference type="ChEBI" id="CHEBI:83900"/>
        <dbReference type="ChEBI" id="CHEBI:83905"/>
        <dbReference type="ChEBI" id="CHEBI:456216"/>
        <dbReference type="EC" id="6.3.2.13"/>
    </reaction>
</comment>
<keyword evidence="10" id="KW-0460">Magnesium</keyword>
<dbReference type="InterPro" id="IPR036615">
    <property type="entry name" value="Mur_ligase_C_dom_sf"/>
</dbReference>
<keyword evidence="6 10" id="KW-0067">ATP-binding</keyword>
<feature type="binding site" evidence="10">
    <location>
        <position position="365"/>
    </location>
    <ligand>
        <name>meso-2,6-diaminopimelate</name>
        <dbReference type="ChEBI" id="CHEBI:57791"/>
    </ligand>
</feature>
<dbReference type="EMBL" id="DXHS01000010">
    <property type="protein sequence ID" value="HIW01834.1"/>
    <property type="molecule type" value="Genomic_DNA"/>
</dbReference>
<comment type="function">
    <text evidence="10">Catalyzes the addition of meso-diaminopimelic acid to the nucleotide precursor UDP-N-acetylmuramoyl-L-alanyl-D-glutamate (UMAG) in the biosynthesis of bacterial cell-wall peptidoglycan.</text>
</comment>
<dbReference type="GO" id="GO:0051301">
    <property type="term" value="P:cell division"/>
    <property type="evidence" value="ECO:0007669"/>
    <property type="project" value="UniProtKB-KW"/>
</dbReference>
<dbReference type="Pfam" id="PF08245">
    <property type="entry name" value="Mur_ligase_M"/>
    <property type="match status" value="1"/>
</dbReference>
<dbReference type="Gene3D" id="3.90.190.20">
    <property type="entry name" value="Mur ligase, C-terminal domain"/>
    <property type="match status" value="1"/>
</dbReference>
<feature type="binding site" evidence="10">
    <location>
        <position position="443"/>
    </location>
    <ligand>
        <name>meso-2,6-diaminopimelate</name>
        <dbReference type="ChEBI" id="CHEBI:57791"/>
    </ligand>
</feature>
<comment type="caution">
    <text evidence="14">The sequence shown here is derived from an EMBL/GenBank/DDBJ whole genome shotgun (WGS) entry which is preliminary data.</text>
</comment>
<evidence type="ECO:0000256" key="6">
    <source>
        <dbReference type="ARBA" id="ARBA00022840"/>
    </source>
</evidence>
<dbReference type="InterPro" id="IPR005761">
    <property type="entry name" value="UDP-N-AcMur-Glu-dNH2Pim_ligase"/>
</dbReference>
<feature type="short sequence motif" description="Meso-diaminopimelate recognition motif" evidence="10">
    <location>
        <begin position="389"/>
        <end position="392"/>
    </location>
</feature>
<dbReference type="NCBIfam" id="TIGR01085">
    <property type="entry name" value="murE"/>
    <property type="match status" value="1"/>
</dbReference>
<keyword evidence="7 10" id="KW-0133">Cell shape</keyword>
<evidence type="ECO:0000256" key="11">
    <source>
        <dbReference type="RuleBase" id="RU004135"/>
    </source>
</evidence>
<reference evidence="14" key="2">
    <citation type="submission" date="2021-04" db="EMBL/GenBank/DDBJ databases">
        <authorList>
            <person name="Gilroy R."/>
        </authorList>
    </citation>
    <scope>NUCLEOTIDE SEQUENCE</scope>
    <source>
        <strain evidence="14">12435</strain>
    </source>
</reference>
<reference evidence="14" key="1">
    <citation type="journal article" date="2021" name="PeerJ">
        <title>Extensive microbial diversity within the chicken gut microbiome revealed by metagenomics and culture.</title>
        <authorList>
            <person name="Gilroy R."/>
            <person name="Ravi A."/>
            <person name="Getino M."/>
            <person name="Pursley I."/>
            <person name="Horton D.L."/>
            <person name="Alikhan N.F."/>
            <person name="Baker D."/>
            <person name="Gharbi K."/>
            <person name="Hall N."/>
            <person name="Watson M."/>
            <person name="Adriaenssens E.M."/>
            <person name="Foster-Nyarko E."/>
            <person name="Jarju S."/>
            <person name="Secka A."/>
            <person name="Antonio M."/>
            <person name="Oren A."/>
            <person name="Chaudhuri R.R."/>
            <person name="La Ragione R."/>
            <person name="Hildebrand F."/>
            <person name="Pallen M.J."/>
        </authorList>
    </citation>
    <scope>NUCLEOTIDE SEQUENCE</scope>
    <source>
        <strain evidence="14">12435</strain>
    </source>
</reference>
<feature type="binding site" evidence="10">
    <location>
        <begin position="98"/>
        <end position="104"/>
    </location>
    <ligand>
        <name>ATP</name>
        <dbReference type="ChEBI" id="CHEBI:30616"/>
    </ligand>
</feature>
<comment type="caution">
    <text evidence="10">Lacks conserved residue(s) required for the propagation of feature annotation.</text>
</comment>
<keyword evidence="5 10" id="KW-0547">Nucleotide-binding</keyword>
<dbReference type="InterPro" id="IPR013221">
    <property type="entry name" value="Mur_ligase_cen"/>
</dbReference>
<dbReference type="GO" id="GO:0000287">
    <property type="term" value="F:magnesium ion binding"/>
    <property type="evidence" value="ECO:0007669"/>
    <property type="project" value="UniProtKB-UniRule"/>
</dbReference>
<dbReference type="EC" id="6.3.2.13" evidence="10"/>
<evidence type="ECO:0000256" key="4">
    <source>
        <dbReference type="ARBA" id="ARBA00022598"/>
    </source>
</evidence>
<evidence type="ECO:0000259" key="12">
    <source>
        <dbReference type="Pfam" id="PF02875"/>
    </source>
</evidence>
<keyword evidence="3 10" id="KW-0963">Cytoplasm</keyword>
<dbReference type="GO" id="GO:0005737">
    <property type="term" value="C:cytoplasm"/>
    <property type="evidence" value="ECO:0007669"/>
    <property type="project" value="UniProtKB-SubCell"/>
</dbReference>
<protein>
    <recommendedName>
        <fullName evidence="10">UDP-N-acetylmuramoyl-L-alanyl-D-glutamate--2,6-diaminopimelate ligase</fullName>
        <ecNumber evidence="10">6.3.2.13</ecNumber>
    </recommendedName>
    <alternativeName>
        <fullName evidence="10">Meso-A2pm-adding enzyme</fullName>
    </alternativeName>
    <alternativeName>
        <fullName evidence="10">Meso-diaminopimelate-adding enzyme</fullName>
    </alternativeName>
    <alternativeName>
        <fullName evidence="10">UDP-MurNAc-L-Ala-D-Glu:meso-diaminopimelate ligase</fullName>
    </alternativeName>
    <alternativeName>
        <fullName evidence="10">UDP-MurNAc-tripeptide synthetase</fullName>
    </alternativeName>
    <alternativeName>
        <fullName evidence="10">UDP-N-acetylmuramyl-tripeptide synthetase</fullName>
    </alternativeName>
</protein>
<dbReference type="InterPro" id="IPR018109">
    <property type="entry name" value="Folylpolyglutamate_synth_CS"/>
</dbReference>
<dbReference type="SUPFAM" id="SSF53244">
    <property type="entry name" value="MurD-like peptide ligases, peptide-binding domain"/>
    <property type="match status" value="1"/>
</dbReference>
<accession>A0A9D1TQV9</accession>
<sequence>MLINELLNVDADIDVRGIGYGDVCREKDLYFCLHSGDRLKADIIFAESHGAAAIVCPSGAAEDFRHIPSDDVRRDLALASAEFYGRPADRLTMIGVTGTNGKTTVTHIIESILREAGVRTGIIGTNGARCGDKSYPCSLTTPDPPELHKTLHDMSEDGAEAVVMEVSAHALALKKTEGIRFAVSAFTNLTRDHLDFFRSMEEYRNAKLSLFEPSHTHIGVVNVDDETGMRIYRNAGIPVVTYGCDNPSDVFAIDYASSDGGCTFVANLMDDVTEMEYCAPGRYNMSNVLCAAAVAKVLGTETDVIARGVKNVRRVSGRFEVIKGKGKRVVIDYAHTPDGLEKLLRTAREITEGKVIAVFGCGGERDRGKRAAMGEIADELSDFAVVTSDNPRGEPPEKIIGQIEEGMRGSAHIAEADRRKGIECALDMCREGDTVVIAGKGHEDTQEICGVKRHFSDAETVRELLK</sequence>
<evidence type="ECO:0000256" key="10">
    <source>
        <dbReference type="HAMAP-Rule" id="MF_00208"/>
    </source>
</evidence>
<feature type="modified residue" description="N6-carboxylysine" evidence="10">
    <location>
        <position position="207"/>
    </location>
</feature>
<comment type="pathway">
    <text evidence="1 10 11">Cell wall biogenesis; peptidoglycan biosynthesis.</text>
</comment>
<dbReference type="GO" id="GO:0005524">
    <property type="term" value="F:ATP binding"/>
    <property type="evidence" value="ECO:0007669"/>
    <property type="project" value="UniProtKB-UniRule"/>
</dbReference>
<feature type="binding site" evidence="10">
    <location>
        <position position="167"/>
    </location>
    <ligand>
        <name>UDP-N-acetyl-alpha-D-muramoyl-L-alanyl-D-glutamate</name>
        <dbReference type="ChEBI" id="CHEBI:83900"/>
    </ligand>
</feature>
<evidence type="ECO:0000313" key="14">
    <source>
        <dbReference type="EMBL" id="HIW01834.1"/>
    </source>
</evidence>
<dbReference type="GO" id="GO:0009252">
    <property type="term" value="P:peptidoglycan biosynthetic process"/>
    <property type="evidence" value="ECO:0007669"/>
    <property type="project" value="UniProtKB-UniRule"/>
</dbReference>
<keyword evidence="10 11" id="KW-0131">Cell cycle</keyword>
<comment type="similarity">
    <text evidence="2 10">Belongs to the MurCDEF family. MurE subfamily.</text>
</comment>
<dbReference type="GO" id="GO:0004326">
    <property type="term" value="F:tetrahydrofolylpolyglutamate synthase activity"/>
    <property type="evidence" value="ECO:0007669"/>
    <property type="project" value="InterPro"/>
</dbReference>
<dbReference type="HAMAP" id="MF_00208">
    <property type="entry name" value="MurE"/>
    <property type="match status" value="1"/>
</dbReference>
<dbReference type="PROSITE" id="PS01011">
    <property type="entry name" value="FOLYLPOLYGLU_SYNT_1"/>
    <property type="match status" value="1"/>
</dbReference>
<dbReference type="InterPro" id="IPR004101">
    <property type="entry name" value="Mur_ligase_C"/>
</dbReference>
<comment type="subcellular location">
    <subcellularLocation>
        <location evidence="10 11">Cytoplasm</location>
    </subcellularLocation>
</comment>
<dbReference type="Proteomes" id="UP000823990">
    <property type="component" value="Unassembled WGS sequence"/>
</dbReference>
<dbReference type="GO" id="GO:0071555">
    <property type="term" value="P:cell wall organization"/>
    <property type="evidence" value="ECO:0007669"/>
    <property type="project" value="UniProtKB-KW"/>
</dbReference>
<evidence type="ECO:0000259" key="13">
    <source>
        <dbReference type="Pfam" id="PF08245"/>
    </source>
</evidence>
<dbReference type="Gene3D" id="3.40.1190.10">
    <property type="entry name" value="Mur-like, catalytic domain"/>
    <property type="match status" value="1"/>
</dbReference>
<comment type="PTM">
    <text evidence="10">Carboxylation is probably crucial for Mg(2+) binding and, consequently, for the gamma-phosphate positioning of ATP.</text>
</comment>
<feature type="domain" description="Mur ligase central" evidence="13">
    <location>
        <begin position="96"/>
        <end position="295"/>
    </location>
</feature>
<evidence type="ECO:0000256" key="7">
    <source>
        <dbReference type="ARBA" id="ARBA00022960"/>
    </source>
</evidence>
<feature type="binding site" evidence="10">
    <location>
        <position position="439"/>
    </location>
    <ligand>
        <name>meso-2,6-diaminopimelate</name>
        <dbReference type="ChEBI" id="CHEBI:57791"/>
    </ligand>
</feature>
<comment type="cofactor">
    <cofactor evidence="10">
        <name>Mg(2+)</name>
        <dbReference type="ChEBI" id="CHEBI:18420"/>
    </cofactor>
</comment>
<dbReference type="Pfam" id="PF02875">
    <property type="entry name" value="Mur_ligase_C"/>
    <property type="match status" value="1"/>
</dbReference>
<name>A0A9D1TQV9_9FIRM</name>
<feature type="domain" description="Mur ligase C-terminal" evidence="12">
    <location>
        <begin position="317"/>
        <end position="441"/>
    </location>
</feature>
<feature type="binding site" evidence="10">
    <location>
        <begin position="389"/>
        <end position="392"/>
    </location>
    <ligand>
        <name>meso-2,6-diaminopimelate</name>
        <dbReference type="ChEBI" id="CHEBI:57791"/>
    </ligand>
</feature>
<keyword evidence="9 10" id="KW-0961">Cell wall biogenesis/degradation</keyword>
<evidence type="ECO:0000256" key="8">
    <source>
        <dbReference type="ARBA" id="ARBA00022984"/>
    </source>
</evidence>
<evidence type="ECO:0000256" key="9">
    <source>
        <dbReference type="ARBA" id="ARBA00023316"/>
    </source>
</evidence>
<dbReference type="GO" id="GO:0008765">
    <property type="term" value="F:UDP-N-acetylmuramoylalanyl-D-glutamate-2,6-diaminopimelate ligase activity"/>
    <property type="evidence" value="ECO:0007669"/>
    <property type="project" value="UniProtKB-UniRule"/>
</dbReference>